<evidence type="ECO:0000256" key="1">
    <source>
        <dbReference type="ARBA" id="ARBA00023002"/>
    </source>
</evidence>
<keyword evidence="1 4" id="KW-0560">Oxidoreductase</keyword>
<evidence type="ECO:0000313" key="5">
    <source>
        <dbReference type="Proteomes" id="UP001589710"/>
    </source>
</evidence>
<name>A0ABV5R7X5_9ACTN</name>
<feature type="region of interest" description="Disordered" evidence="2">
    <location>
        <begin position="338"/>
        <end position="373"/>
    </location>
</feature>
<sequence>MMNESTAHAARTPLGGSGISVRPVGLGLMGMSQFYGEADPDTSVTTIRNAIELGVELFDTSDYYGASSATPGRPVAGFGHNEELLGRALQGRRNRAIVATKFSARPGPGGRSFFDGRPEYVKAACAASLKRLGTDRIDLYYYHRLDPAVPVEDTVGAMADLVAEGKVRAIGLSEVTPEILRRAHAIHPVAALQSEYSLWERGVEAEVLPECRRLGITLVPYSPLGRGMLTGAFGRGTEFGRDDFRSTLPKFQGDNFDHNRQLVDELEEFAASTGNTASQIALAWLLAQPHDIVPIPGSRRLACISANLAATSVRLSADDVARLGVLFDPARIKGGRYGALNTLPDEPEVTPRTEHHTQGPAVPAAPLDKEHPP</sequence>
<gene>
    <name evidence="4" type="ORF">ACFFTL_16955</name>
</gene>
<dbReference type="GO" id="GO:0016491">
    <property type="term" value="F:oxidoreductase activity"/>
    <property type="evidence" value="ECO:0007669"/>
    <property type="project" value="UniProtKB-KW"/>
</dbReference>
<dbReference type="Gene3D" id="3.20.20.100">
    <property type="entry name" value="NADP-dependent oxidoreductase domain"/>
    <property type="match status" value="1"/>
</dbReference>
<keyword evidence="5" id="KW-1185">Reference proteome</keyword>
<dbReference type="PANTHER" id="PTHR43625">
    <property type="entry name" value="AFLATOXIN B1 ALDEHYDE REDUCTASE"/>
    <property type="match status" value="1"/>
</dbReference>
<evidence type="ECO:0000259" key="3">
    <source>
        <dbReference type="Pfam" id="PF00248"/>
    </source>
</evidence>
<accession>A0ABV5R7X5</accession>
<proteinExistence type="predicted"/>
<organism evidence="4 5">
    <name type="scientific">Streptomyces yanii</name>
    <dbReference type="NCBI Taxonomy" id="78510"/>
    <lineage>
        <taxon>Bacteria</taxon>
        <taxon>Bacillati</taxon>
        <taxon>Actinomycetota</taxon>
        <taxon>Actinomycetes</taxon>
        <taxon>Kitasatosporales</taxon>
        <taxon>Streptomycetaceae</taxon>
        <taxon>Streptomyces</taxon>
    </lineage>
</organism>
<dbReference type="EC" id="1.1.1.-" evidence="4"/>
<comment type="caution">
    <text evidence="4">The sequence shown here is derived from an EMBL/GenBank/DDBJ whole genome shotgun (WGS) entry which is preliminary data.</text>
</comment>
<evidence type="ECO:0000256" key="2">
    <source>
        <dbReference type="SAM" id="MobiDB-lite"/>
    </source>
</evidence>
<dbReference type="SUPFAM" id="SSF51430">
    <property type="entry name" value="NAD(P)-linked oxidoreductase"/>
    <property type="match status" value="1"/>
</dbReference>
<dbReference type="PANTHER" id="PTHR43625:SF40">
    <property type="entry name" value="ALDO-KETO REDUCTASE YAKC [NADP(+)]"/>
    <property type="match status" value="1"/>
</dbReference>
<evidence type="ECO:0000313" key="4">
    <source>
        <dbReference type="EMBL" id="MFB9573949.1"/>
    </source>
</evidence>
<dbReference type="CDD" id="cd19076">
    <property type="entry name" value="AKR_AKR13A_13D"/>
    <property type="match status" value="1"/>
</dbReference>
<dbReference type="EMBL" id="JBHMCG010000075">
    <property type="protein sequence ID" value="MFB9573949.1"/>
    <property type="molecule type" value="Genomic_DNA"/>
</dbReference>
<protein>
    <submittedName>
        <fullName evidence="4">Aldo/keto reductase</fullName>
        <ecNumber evidence="4">1.1.1.-</ecNumber>
    </submittedName>
</protein>
<dbReference type="InterPro" id="IPR036812">
    <property type="entry name" value="NAD(P)_OxRdtase_dom_sf"/>
</dbReference>
<reference evidence="4 5" key="1">
    <citation type="submission" date="2024-09" db="EMBL/GenBank/DDBJ databases">
        <authorList>
            <person name="Sun Q."/>
            <person name="Mori K."/>
        </authorList>
    </citation>
    <scope>NUCLEOTIDE SEQUENCE [LARGE SCALE GENOMIC DNA]</scope>
    <source>
        <strain evidence="4 5">JCM 3331</strain>
    </source>
</reference>
<feature type="domain" description="NADP-dependent oxidoreductase" evidence="3">
    <location>
        <begin position="24"/>
        <end position="323"/>
    </location>
</feature>
<dbReference type="InterPro" id="IPR023210">
    <property type="entry name" value="NADP_OxRdtase_dom"/>
</dbReference>
<dbReference type="RefSeq" id="WP_386143968.1">
    <property type="nucleotide sequence ID" value="NZ_BAAAXD010000003.1"/>
</dbReference>
<dbReference type="Pfam" id="PF00248">
    <property type="entry name" value="Aldo_ket_red"/>
    <property type="match status" value="1"/>
</dbReference>
<dbReference type="Proteomes" id="UP001589710">
    <property type="component" value="Unassembled WGS sequence"/>
</dbReference>
<dbReference type="InterPro" id="IPR050791">
    <property type="entry name" value="Aldo-Keto_reductase"/>
</dbReference>